<sequence length="210" mass="21813">MSDRIILADDHPLFRAALVQAVHRVLPGADIVEAGSLAEARDALGDGASLICLDLHMCDSTGFIGLTELRQDFPAIPVVVISASEAPGIGARALEFGASGFIPKTAGLDTLVEALRAVLAGDIWALDDADELSGEAADATARLASLTPAQMRVLQGVAAGKLNKQIAFEMAITEATVKAHITAVFRKLGVINRTQATLVARALDVEPPAA</sequence>
<organism evidence="6 7">
    <name type="scientific">Marinicauda pacifica</name>
    <dbReference type="NCBI Taxonomy" id="1133559"/>
    <lineage>
        <taxon>Bacteria</taxon>
        <taxon>Pseudomonadati</taxon>
        <taxon>Pseudomonadota</taxon>
        <taxon>Alphaproteobacteria</taxon>
        <taxon>Maricaulales</taxon>
        <taxon>Maricaulaceae</taxon>
        <taxon>Marinicauda</taxon>
    </lineage>
</organism>
<dbReference type="PROSITE" id="PS50043">
    <property type="entry name" value="HTH_LUXR_2"/>
    <property type="match status" value="1"/>
</dbReference>
<evidence type="ECO:0000256" key="2">
    <source>
        <dbReference type="ARBA" id="ARBA00023125"/>
    </source>
</evidence>
<dbReference type="InterPro" id="IPR000792">
    <property type="entry name" value="Tscrpt_reg_LuxR_C"/>
</dbReference>
<protein>
    <submittedName>
        <fullName evidence="6">Response regulator transcription factor</fullName>
    </submittedName>
</protein>
<dbReference type="PROSITE" id="PS00622">
    <property type="entry name" value="HTH_LUXR_1"/>
    <property type="match status" value="1"/>
</dbReference>
<dbReference type="GO" id="GO:0000160">
    <property type="term" value="P:phosphorelay signal transduction system"/>
    <property type="evidence" value="ECO:0007669"/>
    <property type="project" value="InterPro"/>
</dbReference>
<dbReference type="Gene3D" id="1.10.10.10">
    <property type="entry name" value="Winged helix-like DNA-binding domain superfamily/Winged helix DNA-binding domain"/>
    <property type="match status" value="1"/>
</dbReference>
<gene>
    <name evidence="6" type="ORF">E5162_10760</name>
</gene>
<feature type="domain" description="Response regulatory" evidence="5">
    <location>
        <begin position="4"/>
        <end position="119"/>
    </location>
</feature>
<keyword evidence="7" id="KW-1185">Reference proteome</keyword>
<dbReference type="Gene3D" id="3.40.50.2300">
    <property type="match status" value="1"/>
</dbReference>
<dbReference type="Proteomes" id="UP000305451">
    <property type="component" value="Unassembled WGS sequence"/>
</dbReference>
<keyword evidence="2" id="KW-0238">DNA-binding</keyword>
<name>A0A4S2H8I0_9PROT</name>
<dbReference type="RefSeq" id="WP_135945270.1">
    <property type="nucleotide sequence ID" value="NZ_BMEI01000003.1"/>
</dbReference>
<dbReference type="CDD" id="cd17535">
    <property type="entry name" value="REC_NarL-like"/>
    <property type="match status" value="1"/>
</dbReference>
<comment type="caution">
    <text evidence="6">The sequence shown here is derived from an EMBL/GenBank/DDBJ whole genome shotgun (WGS) entry which is preliminary data.</text>
</comment>
<evidence type="ECO:0000313" key="7">
    <source>
        <dbReference type="Proteomes" id="UP000305451"/>
    </source>
</evidence>
<dbReference type="SUPFAM" id="SSF52172">
    <property type="entry name" value="CheY-like"/>
    <property type="match status" value="1"/>
</dbReference>
<dbReference type="SMART" id="SM00448">
    <property type="entry name" value="REC"/>
    <property type="match status" value="1"/>
</dbReference>
<evidence type="ECO:0000256" key="3">
    <source>
        <dbReference type="PROSITE-ProRule" id="PRU00169"/>
    </source>
</evidence>
<evidence type="ECO:0000259" key="4">
    <source>
        <dbReference type="PROSITE" id="PS50043"/>
    </source>
</evidence>
<dbReference type="AlphaFoldDB" id="A0A4S2H8I0"/>
<dbReference type="OrthoDB" id="9814495at2"/>
<dbReference type="EMBL" id="SRXV01000003">
    <property type="protein sequence ID" value="TGY92137.1"/>
    <property type="molecule type" value="Genomic_DNA"/>
</dbReference>
<keyword evidence="1 3" id="KW-0597">Phosphoprotein</keyword>
<dbReference type="PANTHER" id="PTHR45566:SF1">
    <property type="entry name" value="HTH-TYPE TRANSCRIPTIONAL REGULATOR YHJB-RELATED"/>
    <property type="match status" value="1"/>
</dbReference>
<evidence type="ECO:0000313" key="6">
    <source>
        <dbReference type="EMBL" id="TGY92137.1"/>
    </source>
</evidence>
<proteinExistence type="predicted"/>
<feature type="domain" description="HTH luxR-type" evidence="4">
    <location>
        <begin position="139"/>
        <end position="204"/>
    </location>
</feature>
<dbReference type="InterPro" id="IPR011006">
    <property type="entry name" value="CheY-like_superfamily"/>
</dbReference>
<reference evidence="6 7" key="1">
    <citation type="journal article" date="2013" name="Int. J. Syst. Evol. Microbiol.">
        <title>Marinicauda pacifica gen. nov., sp. nov., a prosthecate alphaproteobacterium of the family Hyphomonadaceae isolated from deep seawater.</title>
        <authorList>
            <person name="Zhang X.Y."/>
            <person name="Li G.W."/>
            <person name="Wang C.S."/>
            <person name="Zhang Y.J."/>
            <person name="Xu X.W."/>
            <person name="Li H."/>
            <person name="Liu A."/>
            <person name="Liu C."/>
            <person name="Xie B.B."/>
            <person name="Qin Q.L."/>
            <person name="Xu Z."/>
            <person name="Chen X.L."/>
            <person name="Zhou B.C."/>
            <person name="Zhang Y.Z."/>
        </authorList>
    </citation>
    <scope>NUCLEOTIDE SEQUENCE [LARGE SCALE GENOMIC DNA]</scope>
    <source>
        <strain evidence="6 7">P-1 km-3</strain>
    </source>
</reference>
<dbReference type="GO" id="GO:0006355">
    <property type="term" value="P:regulation of DNA-templated transcription"/>
    <property type="evidence" value="ECO:0007669"/>
    <property type="project" value="InterPro"/>
</dbReference>
<dbReference type="Pfam" id="PF00196">
    <property type="entry name" value="GerE"/>
    <property type="match status" value="1"/>
</dbReference>
<dbReference type="InterPro" id="IPR051015">
    <property type="entry name" value="EvgA-like"/>
</dbReference>
<dbReference type="PANTHER" id="PTHR45566">
    <property type="entry name" value="HTH-TYPE TRANSCRIPTIONAL REGULATOR YHJB-RELATED"/>
    <property type="match status" value="1"/>
</dbReference>
<feature type="modified residue" description="4-aspartylphosphate" evidence="3">
    <location>
        <position position="54"/>
    </location>
</feature>
<dbReference type="PRINTS" id="PR00038">
    <property type="entry name" value="HTHLUXR"/>
</dbReference>
<dbReference type="InterPro" id="IPR016032">
    <property type="entry name" value="Sig_transdc_resp-reg_C-effctor"/>
</dbReference>
<dbReference type="InterPro" id="IPR058245">
    <property type="entry name" value="NreC/VraR/RcsB-like_REC"/>
</dbReference>
<dbReference type="PROSITE" id="PS50110">
    <property type="entry name" value="RESPONSE_REGULATORY"/>
    <property type="match status" value="1"/>
</dbReference>
<dbReference type="CDD" id="cd06170">
    <property type="entry name" value="LuxR_C_like"/>
    <property type="match status" value="1"/>
</dbReference>
<dbReference type="Pfam" id="PF00072">
    <property type="entry name" value="Response_reg"/>
    <property type="match status" value="1"/>
</dbReference>
<dbReference type="GO" id="GO:0003677">
    <property type="term" value="F:DNA binding"/>
    <property type="evidence" value="ECO:0007669"/>
    <property type="project" value="UniProtKB-KW"/>
</dbReference>
<dbReference type="InterPro" id="IPR001789">
    <property type="entry name" value="Sig_transdc_resp-reg_receiver"/>
</dbReference>
<evidence type="ECO:0000256" key="1">
    <source>
        <dbReference type="ARBA" id="ARBA00022553"/>
    </source>
</evidence>
<accession>A0A4S2H8I0</accession>
<evidence type="ECO:0000259" key="5">
    <source>
        <dbReference type="PROSITE" id="PS50110"/>
    </source>
</evidence>
<dbReference type="SMART" id="SM00421">
    <property type="entry name" value="HTH_LUXR"/>
    <property type="match status" value="1"/>
</dbReference>
<dbReference type="InterPro" id="IPR036388">
    <property type="entry name" value="WH-like_DNA-bd_sf"/>
</dbReference>
<dbReference type="SUPFAM" id="SSF46894">
    <property type="entry name" value="C-terminal effector domain of the bipartite response regulators"/>
    <property type="match status" value="1"/>
</dbReference>